<dbReference type="Proteomes" id="UP000076532">
    <property type="component" value="Unassembled WGS sequence"/>
</dbReference>
<name>A0A166J2G3_9AGAM</name>
<keyword evidence="2" id="KW-1185">Reference proteome</keyword>
<gene>
    <name evidence="1" type="ORF">FIBSPDRAFT_954583</name>
</gene>
<proteinExistence type="predicted"/>
<evidence type="ECO:0008006" key="3">
    <source>
        <dbReference type="Google" id="ProtNLM"/>
    </source>
</evidence>
<dbReference type="AlphaFoldDB" id="A0A166J2G3"/>
<protein>
    <recommendedName>
        <fullName evidence="3">BTB domain-containing protein</fullName>
    </recommendedName>
</protein>
<reference evidence="1 2" key="1">
    <citation type="journal article" date="2016" name="Mol. Biol. Evol.">
        <title>Comparative Genomics of Early-Diverging Mushroom-Forming Fungi Provides Insights into the Origins of Lignocellulose Decay Capabilities.</title>
        <authorList>
            <person name="Nagy L.G."/>
            <person name="Riley R."/>
            <person name="Tritt A."/>
            <person name="Adam C."/>
            <person name="Daum C."/>
            <person name="Floudas D."/>
            <person name="Sun H."/>
            <person name="Yadav J.S."/>
            <person name="Pangilinan J."/>
            <person name="Larsson K.H."/>
            <person name="Matsuura K."/>
            <person name="Barry K."/>
            <person name="Labutti K."/>
            <person name="Kuo R."/>
            <person name="Ohm R.A."/>
            <person name="Bhattacharya S.S."/>
            <person name="Shirouzu T."/>
            <person name="Yoshinaga Y."/>
            <person name="Martin F.M."/>
            <person name="Grigoriev I.V."/>
            <person name="Hibbett D.S."/>
        </authorList>
    </citation>
    <scope>NUCLEOTIDE SEQUENCE [LARGE SCALE GENOMIC DNA]</scope>
    <source>
        <strain evidence="1 2">CBS 109695</strain>
    </source>
</reference>
<dbReference type="EMBL" id="KV417555">
    <property type="protein sequence ID" value="KZP20419.1"/>
    <property type="molecule type" value="Genomic_DNA"/>
</dbReference>
<evidence type="ECO:0000313" key="1">
    <source>
        <dbReference type="EMBL" id="KZP20419.1"/>
    </source>
</evidence>
<accession>A0A166J2G3</accession>
<dbReference type="OrthoDB" id="2367075at2759"/>
<evidence type="ECO:0000313" key="2">
    <source>
        <dbReference type="Proteomes" id="UP000076532"/>
    </source>
</evidence>
<sequence length="89" mass="9985">MTSIRASSAASSPAVMFFTSSRASSPFDLTVTEPSVDLIQELDAQGARHSQYYFEDGNIIFRVEDTLYNVHRYFFARDSAHFRAILQGA</sequence>
<feature type="non-terminal residue" evidence="1">
    <location>
        <position position="89"/>
    </location>
</feature>
<organism evidence="1 2">
    <name type="scientific">Athelia psychrophila</name>
    <dbReference type="NCBI Taxonomy" id="1759441"/>
    <lineage>
        <taxon>Eukaryota</taxon>
        <taxon>Fungi</taxon>
        <taxon>Dikarya</taxon>
        <taxon>Basidiomycota</taxon>
        <taxon>Agaricomycotina</taxon>
        <taxon>Agaricomycetes</taxon>
        <taxon>Agaricomycetidae</taxon>
        <taxon>Atheliales</taxon>
        <taxon>Atheliaceae</taxon>
        <taxon>Athelia</taxon>
    </lineage>
</organism>